<keyword evidence="4 5" id="KW-0520">NAD</keyword>
<keyword evidence="10" id="KW-1185">Reference proteome</keyword>
<dbReference type="Proteomes" id="UP000545286">
    <property type="component" value="Unassembled WGS sequence"/>
</dbReference>
<dbReference type="EMBL" id="JACHWJ010000001">
    <property type="protein sequence ID" value="MBB2956345.1"/>
    <property type="molecule type" value="Genomic_DNA"/>
</dbReference>
<evidence type="ECO:0000313" key="9">
    <source>
        <dbReference type="EMBL" id="MBB2956345.1"/>
    </source>
</evidence>
<dbReference type="InterPro" id="IPR036188">
    <property type="entry name" value="FAD/NAD-bd_sf"/>
</dbReference>
<keyword evidence="2" id="KW-0285">Flavoprotein</keyword>
<dbReference type="Gene3D" id="3.50.50.60">
    <property type="entry name" value="FAD/NAD(P)-binding domain"/>
    <property type="match status" value="2"/>
</dbReference>
<dbReference type="InterPro" id="IPR023753">
    <property type="entry name" value="FAD/NAD-binding_dom"/>
</dbReference>
<keyword evidence="9" id="KW-0560">Oxidoreductase</keyword>
<dbReference type="PRINTS" id="PR00411">
    <property type="entry name" value="PNDRDTASEI"/>
</dbReference>
<name>A0A7W4YEZ0_9MICO</name>
<sequence>MATERAEGADTAVASEGAEVSTTFDVIVIGAGPVGENVADRTVKGGLSTLIVEKELVGGECSYWACIPSKALLRSGSALRAARVVPGAREAATGDLDVAAVLARRDSYVSNWSDEGQVKWLSGAGIDLVRGHARISGDREVTVGDTRYTARVAVVVATGSAALLPDIPGLAAAAPWTSREATAVKTIPESITIIGGGVVAVEIATAYTDLGAKVTLVARSRVLGGFEQFAGEAVAKALSSRGATIITGASPSSVARDEAGRVTVTLDDDRVLQSEELLVATGRVPRTEDLGLEVAGLEPASWIDVDDTMLARGSDWLYAAGDVNHRALLTHQGKYQARAAGDAIAARAAGRTLDDGPWGAHVATADHSAVPQLVYSDPEVAAVGLTTAAAEKLGLRVRSVDVPIGNVSGASLHAEGYEGTARMIVDEDRGVVVGFTMVGPDVGELLHAATIAVVGEVPLTRLWHAVPSFPTMSELWLRLLEAYGRPD</sequence>
<evidence type="ECO:0000259" key="7">
    <source>
        <dbReference type="Pfam" id="PF02852"/>
    </source>
</evidence>
<dbReference type="PANTHER" id="PTHR22912:SF151">
    <property type="entry name" value="DIHYDROLIPOYL DEHYDROGENASE, MITOCHONDRIAL"/>
    <property type="match status" value="1"/>
</dbReference>
<dbReference type="Gene3D" id="3.30.390.30">
    <property type="match status" value="1"/>
</dbReference>
<proteinExistence type="inferred from homology"/>
<dbReference type="Pfam" id="PF02852">
    <property type="entry name" value="Pyr_redox_dim"/>
    <property type="match status" value="1"/>
</dbReference>
<evidence type="ECO:0000256" key="5">
    <source>
        <dbReference type="PIRSR" id="PIRSR000350-3"/>
    </source>
</evidence>
<feature type="binding site" evidence="5">
    <location>
        <begin position="195"/>
        <end position="202"/>
    </location>
    <ligand>
        <name>NAD(+)</name>
        <dbReference type="ChEBI" id="CHEBI:57540"/>
    </ligand>
</feature>
<dbReference type="Pfam" id="PF07992">
    <property type="entry name" value="Pyr_redox_2"/>
    <property type="match status" value="1"/>
</dbReference>
<evidence type="ECO:0000313" key="10">
    <source>
        <dbReference type="Proteomes" id="UP000545286"/>
    </source>
</evidence>
<dbReference type="InterPro" id="IPR001100">
    <property type="entry name" value="Pyr_nuc-diS_OxRdtase"/>
</dbReference>
<dbReference type="GO" id="GO:0006103">
    <property type="term" value="P:2-oxoglutarate metabolic process"/>
    <property type="evidence" value="ECO:0007669"/>
    <property type="project" value="TreeGrafter"/>
</dbReference>
<dbReference type="SUPFAM" id="SSF55424">
    <property type="entry name" value="FAD/NAD-linked reductases, dimerisation (C-terminal) domain"/>
    <property type="match status" value="1"/>
</dbReference>
<evidence type="ECO:0000256" key="1">
    <source>
        <dbReference type="ARBA" id="ARBA00007532"/>
    </source>
</evidence>
<feature type="binding site" evidence="5">
    <location>
        <position position="70"/>
    </location>
    <ligand>
        <name>FAD</name>
        <dbReference type="ChEBI" id="CHEBI:57692"/>
    </ligand>
</feature>
<dbReference type="GO" id="GO:0050660">
    <property type="term" value="F:flavin adenine dinucleotide binding"/>
    <property type="evidence" value="ECO:0007669"/>
    <property type="project" value="TreeGrafter"/>
</dbReference>
<dbReference type="PIRSF" id="PIRSF000350">
    <property type="entry name" value="Mercury_reductase_MerA"/>
    <property type="match status" value="1"/>
</dbReference>
<evidence type="ECO:0000256" key="2">
    <source>
        <dbReference type="ARBA" id="ARBA00022630"/>
    </source>
</evidence>
<reference evidence="9 10" key="1">
    <citation type="submission" date="2020-08" db="EMBL/GenBank/DDBJ databases">
        <title>Sequencing the genomes of 1000 actinobacteria strains.</title>
        <authorList>
            <person name="Klenk H.-P."/>
        </authorList>
    </citation>
    <scope>NUCLEOTIDE SEQUENCE [LARGE SCALE GENOMIC DNA]</scope>
    <source>
        <strain evidence="9 10">DSM 20419</strain>
    </source>
</reference>
<feature type="binding site" evidence="5">
    <location>
        <begin position="158"/>
        <end position="160"/>
    </location>
    <ligand>
        <name>FAD</name>
        <dbReference type="ChEBI" id="CHEBI:57692"/>
    </ligand>
</feature>
<organism evidence="9 10">
    <name type="scientific">Pseudoclavibacter helvolus</name>
    <dbReference type="NCBI Taxonomy" id="255205"/>
    <lineage>
        <taxon>Bacteria</taxon>
        <taxon>Bacillati</taxon>
        <taxon>Actinomycetota</taxon>
        <taxon>Actinomycetes</taxon>
        <taxon>Micrococcales</taxon>
        <taxon>Microbacteriaceae</taxon>
        <taxon>Pseudoclavibacter</taxon>
    </lineage>
</organism>
<dbReference type="InterPro" id="IPR016156">
    <property type="entry name" value="FAD/NAD-linked_Rdtase_dimer_sf"/>
</dbReference>
<protein>
    <submittedName>
        <fullName evidence="9">Dihydrolipoamide dehydrogenase</fullName>
        <ecNumber evidence="9">1.8.1.4</ecNumber>
    </submittedName>
</protein>
<comment type="cofactor">
    <cofactor evidence="5">
        <name>FAD</name>
        <dbReference type="ChEBI" id="CHEBI:57692"/>
    </cofactor>
    <text evidence="5">Binds 1 FAD per subunit.</text>
</comment>
<feature type="binding site" evidence="5">
    <location>
        <position position="322"/>
    </location>
    <ligand>
        <name>FAD</name>
        <dbReference type="ChEBI" id="CHEBI:57692"/>
    </ligand>
</feature>
<accession>A0A7W4YEZ0</accession>
<comment type="caution">
    <text evidence="9">The sequence shown here is derived from an EMBL/GenBank/DDBJ whole genome shotgun (WGS) entry which is preliminary data.</text>
</comment>
<evidence type="ECO:0000259" key="8">
    <source>
        <dbReference type="Pfam" id="PF07992"/>
    </source>
</evidence>
<comment type="similarity">
    <text evidence="1">Belongs to the class-I pyridine nucleotide-disulfide oxidoreductase family.</text>
</comment>
<dbReference type="AlphaFoldDB" id="A0A7W4YEZ0"/>
<evidence type="ECO:0000256" key="4">
    <source>
        <dbReference type="ARBA" id="ARBA00023027"/>
    </source>
</evidence>
<gene>
    <name evidence="9" type="ORF">FHX72_000457</name>
</gene>
<dbReference type="InterPro" id="IPR050151">
    <property type="entry name" value="Class-I_Pyr_Nuc-Dis_Oxidored"/>
</dbReference>
<evidence type="ECO:0000256" key="3">
    <source>
        <dbReference type="ARBA" id="ARBA00022827"/>
    </source>
</evidence>
<dbReference type="PRINTS" id="PR00368">
    <property type="entry name" value="FADPNR"/>
</dbReference>
<dbReference type="InterPro" id="IPR004099">
    <property type="entry name" value="Pyr_nucl-diS_OxRdtase_dimer"/>
</dbReference>
<dbReference type="SUPFAM" id="SSF51905">
    <property type="entry name" value="FAD/NAD(P)-binding domain"/>
    <property type="match status" value="1"/>
</dbReference>
<evidence type="ECO:0000256" key="6">
    <source>
        <dbReference type="PIRSR" id="PIRSR000350-4"/>
    </source>
</evidence>
<keyword evidence="5" id="KW-0547">Nucleotide-binding</keyword>
<dbReference type="EC" id="1.8.1.4" evidence="9"/>
<dbReference type="PANTHER" id="PTHR22912">
    <property type="entry name" value="DISULFIDE OXIDOREDUCTASE"/>
    <property type="match status" value="1"/>
</dbReference>
<keyword evidence="3 5" id="KW-0274">FAD</keyword>
<feature type="disulfide bond" description="Redox-active" evidence="6">
    <location>
        <begin position="61"/>
        <end position="66"/>
    </location>
</feature>
<feature type="domain" description="Pyridine nucleotide-disulphide oxidoreductase dimerisation" evidence="7">
    <location>
        <begin position="370"/>
        <end position="475"/>
    </location>
</feature>
<feature type="binding site" evidence="5">
    <location>
        <position position="282"/>
    </location>
    <ligand>
        <name>NAD(+)</name>
        <dbReference type="ChEBI" id="CHEBI:57540"/>
    </ligand>
</feature>
<dbReference type="GO" id="GO:0004148">
    <property type="term" value="F:dihydrolipoyl dehydrogenase (NADH) activity"/>
    <property type="evidence" value="ECO:0007669"/>
    <property type="project" value="UniProtKB-EC"/>
</dbReference>
<feature type="domain" description="FAD/NAD(P)-binding" evidence="8">
    <location>
        <begin position="24"/>
        <end position="331"/>
    </location>
</feature>